<keyword evidence="2" id="KW-0067">ATP-binding</keyword>
<dbReference type="eggNOG" id="COG1131">
    <property type="taxonomic scope" value="Bacteria"/>
</dbReference>
<keyword evidence="1" id="KW-0547">Nucleotide-binding</keyword>
<dbReference type="RefSeq" id="WP_010767533.1">
    <property type="nucleotide sequence ID" value="NZ_ASWE01000002.1"/>
</dbReference>
<dbReference type="GO" id="GO:0005524">
    <property type="term" value="F:ATP binding"/>
    <property type="evidence" value="ECO:0007669"/>
    <property type="project" value="UniProtKB-KW"/>
</dbReference>
<dbReference type="PANTHER" id="PTHR43158">
    <property type="entry name" value="SKFA PEPTIDE EXPORT ATP-BINDING PROTEIN SKFE"/>
    <property type="match status" value="1"/>
</dbReference>
<feature type="domain" description="ABC transporter" evidence="3">
    <location>
        <begin position="4"/>
        <end position="213"/>
    </location>
</feature>
<dbReference type="Pfam" id="PF00005">
    <property type="entry name" value="ABC_tran"/>
    <property type="match status" value="1"/>
</dbReference>
<proteinExistence type="predicted"/>
<protein>
    <recommendedName>
        <fullName evidence="3">ABC transporter domain-containing protein</fullName>
    </recommendedName>
</protein>
<dbReference type="SMART" id="SM00382">
    <property type="entry name" value="AAA"/>
    <property type="match status" value="1"/>
</dbReference>
<dbReference type="InterPro" id="IPR027417">
    <property type="entry name" value="P-loop_NTPase"/>
</dbReference>
<comment type="caution">
    <text evidence="4">The sequence shown here is derived from an EMBL/GenBank/DDBJ whole genome shotgun (WGS) entry which is preliminary data.</text>
</comment>
<sequence length="215" mass="24251">MNIIEVTHVSMKFKHHLLFDNLSFSCKKGQIIGIVGENGSGKSVLFKLIAGFLKPAKGQITVKQTEITKTNTFPENLGVLIEEPSFLAELTGFENLKLLSSIKNKLSDTEIHSTMKSVNLFSEKDKKVQAYSLGMKKKLGIAQAIMEYQDVILLDEPMNGLDEKSIIKIRQLLRKMAEEGTTILLASHNKEDIHELCNRVYRIEQKELIEIPIHS</sequence>
<keyword evidence="5" id="KW-1185">Reference proteome</keyword>
<dbReference type="OrthoDB" id="9804819at2"/>
<dbReference type="Gene3D" id="3.40.50.300">
    <property type="entry name" value="P-loop containing nucleotide triphosphate hydrolases"/>
    <property type="match status" value="1"/>
</dbReference>
<accession>R3WWA5</accession>
<evidence type="ECO:0000259" key="3">
    <source>
        <dbReference type="PROSITE" id="PS50893"/>
    </source>
</evidence>
<dbReference type="InterPro" id="IPR003439">
    <property type="entry name" value="ABC_transporter-like_ATP-bd"/>
</dbReference>
<dbReference type="PANTHER" id="PTHR43158:SF7">
    <property type="entry name" value="ABC TRANSPORTER, ATP-BINDING PROTEIN"/>
    <property type="match status" value="1"/>
</dbReference>
<dbReference type="PATRIC" id="fig|1158610.3.peg.839"/>
<name>R3WWA5_9ENTE</name>
<evidence type="ECO:0000256" key="1">
    <source>
        <dbReference type="ARBA" id="ARBA00022741"/>
    </source>
</evidence>
<dbReference type="Proteomes" id="UP000013785">
    <property type="component" value="Unassembled WGS sequence"/>
</dbReference>
<evidence type="ECO:0000256" key="2">
    <source>
        <dbReference type="ARBA" id="ARBA00022840"/>
    </source>
</evidence>
<evidence type="ECO:0000313" key="4">
    <source>
        <dbReference type="EMBL" id="EOL46055.1"/>
    </source>
</evidence>
<organism evidence="4 5">
    <name type="scientific">Enterococcus phoeniculicola ATCC BAA-412</name>
    <dbReference type="NCBI Taxonomy" id="1158610"/>
    <lineage>
        <taxon>Bacteria</taxon>
        <taxon>Bacillati</taxon>
        <taxon>Bacillota</taxon>
        <taxon>Bacilli</taxon>
        <taxon>Lactobacillales</taxon>
        <taxon>Enterococcaceae</taxon>
        <taxon>Enterococcus</taxon>
    </lineage>
</organism>
<dbReference type="GO" id="GO:0016887">
    <property type="term" value="F:ATP hydrolysis activity"/>
    <property type="evidence" value="ECO:0007669"/>
    <property type="project" value="InterPro"/>
</dbReference>
<evidence type="ECO:0000313" key="5">
    <source>
        <dbReference type="Proteomes" id="UP000013785"/>
    </source>
</evidence>
<dbReference type="STRING" id="154621.RV11_GL001219"/>
<dbReference type="InterPro" id="IPR017871">
    <property type="entry name" value="ABC_transporter-like_CS"/>
</dbReference>
<reference evidence="4 5" key="1">
    <citation type="submission" date="2013-02" db="EMBL/GenBank/DDBJ databases">
        <title>The Genome Sequence of Enterococcus phoeniculicola BAA-412.</title>
        <authorList>
            <consortium name="The Broad Institute Genome Sequencing Platform"/>
            <consortium name="The Broad Institute Genome Sequencing Center for Infectious Disease"/>
            <person name="Earl A.M."/>
            <person name="Gilmore M.S."/>
            <person name="Lebreton F."/>
            <person name="Walker B."/>
            <person name="Young S.K."/>
            <person name="Zeng Q."/>
            <person name="Gargeya S."/>
            <person name="Fitzgerald M."/>
            <person name="Haas B."/>
            <person name="Abouelleil A."/>
            <person name="Alvarado L."/>
            <person name="Arachchi H.M."/>
            <person name="Berlin A.M."/>
            <person name="Chapman S.B."/>
            <person name="Dewar J."/>
            <person name="Goldberg J."/>
            <person name="Griggs A."/>
            <person name="Gujja S."/>
            <person name="Hansen M."/>
            <person name="Howarth C."/>
            <person name="Imamovic A."/>
            <person name="Larimer J."/>
            <person name="McCowan C."/>
            <person name="Murphy C."/>
            <person name="Neiman D."/>
            <person name="Pearson M."/>
            <person name="Priest M."/>
            <person name="Roberts A."/>
            <person name="Saif S."/>
            <person name="Shea T."/>
            <person name="Sisk P."/>
            <person name="Sykes S."/>
            <person name="Wortman J."/>
            <person name="Nusbaum C."/>
            <person name="Birren B."/>
        </authorList>
    </citation>
    <scope>NUCLEOTIDE SEQUENCE [LARGE SCALE GENOMIC DNA]</scope>
    <source>
        <strain evidence="4 5">ATCC BAA-412</strain>
    </source>
</reference>
<gene>
    <name evidence="4" type="ORF">UC3_00860</name>
</gene>
<dbReference type="PROSITE" id="PS50893">
    <property type="entry name" value="ABC_TRANSPORTER_2"/>
    <property type="match status" value="1"/>
</dbReference>
<dbReference type="AlphaFoldDB" id="R3WWA5"/>
<dbReference type="EMBL" id="AJAT01000011">
    <property type="protein sequence ID" value="EOL46055.1"/>
    <property type="molecule type" value="Genomic_DNA"/>
</dbReference>
<dbReference type="PROSITE" id="PS00211">
    <property type="entry name" value="ABC_TRANSPORTER_1"/>
    <property type="match status" value="1"/>
</dbReference>
<dbReference type="InterPro" id="IPR003593">
    <property type="entry name" value="AAA+_ATPase"/>
</dbReference>
<dbReference type="SUPFAM" id="SSF52540">
    <property type="entry name" value="P-loop containing nucleoside triphosphate hydrolases"/>
    <property type="match status" value="1"/>
</dbReference>
<dbReference type="HOGENOM" id="CLU_000604_1_2_9"/>